<evidence type="ECO:0000313" key="2">
    <source>
        <dbReference type="Proteomes" id="UP000184330"/>
    </source>
</evidence>
<accession>A0A1L7WRQ3</accession>
<gene>
    <name evidence="1" type="ORF">PAC_05350</name>
</gene>
<organism evidence="1 2">
    <name type="scientific">Phialocephala subalpina</name>
    <dbReference type="NCBI Taxonomy" id="576137"/>
    <lineage>
        <taxon>Eukaryota</taxon>
        <taxon>Fungi</taxon>
        <taxon>Dikarya</taxon>
        <taxon>Ascomycota</taxon>
        <taxon>Pezizomycotina</taxon>
        <taxon>Leotiomycetes</taxon>
        <taxon>Helotiales</taxon>
        <taxon>Mollisiaceae</taxon>
        <taxon>Phialocephala</taxon>
        <taxon>Phialocephala fortinii species complex</taxon>
    </lineage>
</organism>
<dbReference type="AlphaFoldDB" id="A0A1L7WRQ3"/>
<dbReference type="EMBL" id="FJOG01000006">
    <property type="protein sequence ID" value="CZR55462.1"/>
    <property type="molecule type" value="Genomic_DNA"/>
</dbReference>
<sequence>MDLTDQEVKVGLGKNFGAILRAKSSDAPATRLGLMNSGCVVSWSWKDVAKPTIYAPGCPAKTAEDEKLCKRTAPKNLVLRSPPFDAPLRALLIQQPDIDLRKISVVSNHHCMLKLLHFALGCRKSIWRIDVDVIGDTVFYSRWGWDITGSAKIGIVVGRSKNTVQFVGTLKAAADFPILRYLPKGLEQTTTYHRLTRYAIGELEYHMYQGLDAYIGDLPAAYFEQSFDEQRATAQAKVGRHDRRGFVEDVEVHNLVPLYKEWEDKYQDELKIFVDSIKILKEAVAG</sequence>
<keyword evidence="2" id="KW-1185">Reference proteome</keyword>
<proteinExistence type="predicted"/>
<name>A0A1L7WRQ3_9HELO</name>
<reference evidence="1 2" key="1">
    <citation type="submission" date="2016-03" db="EMBL/GenBank/DDBJ databases">
        <authorList>
            <person name="Ploux O."/>
        </authorList>
    </citation>
    <scope>NUCLEOTIDE SEQUENCE [LARGE SCALE GENOMIC DNA]</scope>
    <source>
        <strain evidence="1 2">UAMH 11012</strain>
    </source>
</reference>
<dbReference type="PANTHER" id="PTHR35179:SF2">
    <property type="entry name" value="START DOMAIN-CONTAINING PROTEIN"/>
    <property type="match status" value="1"/>
</dbReference>
<evidence type="ECO:0000313" key="1">
    <source>
        <dbReference type="EMBL" id="CZR55462.1"/>
    </source>
</evidence>
<dbReference type="OrthoDB" id="420564at2759"/>
<dbReference type="PANTHER" id="PTHR35179">
    <property type="entry name" value="PROTEIN CBG02620"/>
    <property type="match status" value="1"/>
</dbReference>
<protein>
    <submittedName>
        <fullName evidence="1">Uncharacterized protein</fullName>
    </submittedName>
</protein>
<dbReference type="Proteomes" id="UP000184330">
    <property type="component" value="Unassembled WGS sequence"/>
</dbReference>